<dbReference type="EMBL" id="BKCJ010001033">
    <property type="protein sequence ID" value="GEU38274.1"/>
    <property type="molecule type" value="Genomic_DNA"/>
</dbReference>
<dbReference type="PANTHER" id="PTHR47592:SF29">
    <property type="entry name" value="ZINC FINGER, CCHC-TYPE"/>
    <property type="match status" value="1"/>
</dbReference>
<dbReference type="Pfam" id="PF07727">
    <property type="entry name" value="RVT_2"/>
    <property type="match status" value="1"/>
</dbReference>
<reference evidence="3" key="1">
    <citation type="journal article" date="2019" name="Sci. Rep.">
        <title>Draft genome of Tanacetum cinerariifolium, the natural source of mosquito coil.</title>
        <authorList>
            <person name="Yamashiro T."/>
            <person name="Shiraishi A."/>
            <person name="Satake H."/>
            <person name="Nakayama K."/>
        </authorList>
    </citation>
    <scope>NUCLEOTIDE SEQUENCE</scope>
</reference>
<dbReference type="PANTHER" id="PTHR47592">
    <property type="entry name" value="PBF68 PROTEIN"/>
    <property type="match status" value="1"/>
</dbReference>
<dbReference type="Pfam" id="PF22936">
    <property type="entry name" value="Pol_BBD"/>
    <property type="match status" value="1"/>
</dbReference>
<name>A0A6L2JRM6_TANCI</name>
<protein>
    <submittedName>
        <fullName evidence="3">Zinc finger, CCHC-type</fullName>
    </submittedName>
</protein>
<evidence type="ECO:0000313" key="3">
    <source>
        <dbReference type="EMBL" id="GEU38274.1"/>
    </source>
</evidence>
<evidence type="ECO:0000259" key="2">
    <source>
        <dbReference type="Pfam" id="PF22936"/>
    </source>
</evidence>
<organism evidence="3">
    <name type="scientific">Tanacetum cinerariifolium</name>
    <name type="common">Dalmatian daisy</name>
    <name type="synonym">Chrysanthemum cinerariifolium</name>
    <dbReference type="NCBI Taxonomy" id="118510"/>
    <lineage>
        <taxon>Eukaryota</taxon>
        <taxon>Viridiplantae</taxon>
        <taxon>Streptophyta</taxon>
        <taxon>Embryophyta</taxon>
        <taxon>Tracheophyta</taxon>
        <taxon>Spermatophyta</taxon>
        <taxon>Magnoliopsida</taxon>
        <taxon>eudicotyledons</taxon>
        <taxon>Gunneridae</taxon>
        <taxon>Pentapetalae</taxon>
        <taxon>asterids</taxon>
        <taxon>campanulids</taxon>
        <taxon>Asterales</taxon>
        <taxon>Asteraceae</taxon>
        <taxon>Asteroideae</taxon>
        <taxon>Anthemideae</taxon>
        <taxon>Anthemidinae</taxon>
        <taxon>Tanacetum</taxon>
    </lineage>
</organism>
<proteinExistence type="predicted"/>
<feature type="domain" description="Retrovirus-related Pol polyprotein from transposon TNT 1-94-like beta-barrel" evidence="2">
    <location>
        <begin position="85"/>
        <end position="166"/>
    </location>
</feature>
<accession>A0A6L2JRM6</accession>
<gene>
    <name evidence="3" type="ORF">Tci_010252</name>
</gene>
<dbReference type="InterPro" id="IPR054722">
    <property type="entry name" value="PolX-like_BBD"/>
</dbReference>
<dbReference type="AlphaFoldDB" id="A0A6L2JRM6"/>
<dbReference type="InterPro" id="IPR013103">
    <property type="entry name" value="RVT_2"/>
</dbReference>
<comment type="caution">
    <text evidence="3">The sequence shown here is derived from an EMBL/GenBank/DDBJ whole genome shotgun (WGS) entry which is preliminary data.</text>
</comment>
<feature type="domain" description="Reverse transcriptase Ty1/copia-type" evidence="1">
    <location>
        <begin position="208"/>
        <end position="259"/>
    </location>
</feature>
<evidence type="ECO:0000259" key="1">
    <source>
        <dbReference type="Pfam" id="PF07727"/>
    </source>
</evidence>
<sequence length="415" mass="47666">MKEELTLVELGSHLRIEESLRVYNDNRGKRKHHDTKADPNKKPKVTCWKYGKPRHLKKIAKLVMLATKPIVQAQRVQWMDDDVAWWVDSGATVHVCKNRCWFKTYESLNNRSILYMGNESIAIMHGCGCVDLRFSFGKVVCLLNVLHVPDKRKYLVSSSVLNNCGYKQVTESNNFVVSKHGHVHFNKMQDMSKDGLIPSFDMDIEKWIEYFDTYAPVVRISTIRLLIAVASIHSLIMHQMDVKTTFLNEELEEEVDMTKEFSSSSFSMKDMRETDVILALAAADKEAEWLKNLLLKISLWVKPMAPISIHCDSATILVKAYSQMYNRKSRHLGASHSMIRELITNGVISIEFVRTPNSLLRKLDSWVQCGKPNIQRIEAHVLQIILRMCLKPAEKEDEVVNFSMVMSLKKCFAGS</sequence>